<dbReference type="EC" id="6.3.2.3" evidence="10"/>
<dbReference type="AlphaFoldDB" id="A0A520MVG9"/>
<reference evidence="12 13" key="1">
    <citation type="submission" date="2019-02" db="EMBL/GenBank/DDBJ databases">
        <title>Prokaryotic population dynamics and viral predation in marine succession experiment using metagenomics: the confinement effect.</title>
        <authorList>
            <person name="Haro-Moreno J.M."/>
            <person name="Rodriguez-Valera F."/>
            <person name="Lopez-Perez M."/>
        </authorList>
    </citation>
    <scope>NUCLEOTIDE SEQUENCE [LARGE SCALE GENOMIC DNA]</scope>
    <source>
        <strain evidence="12">MED-G161</strain>
    </source>
</reference>
<organism evidence="12 13">
    <name type="scientific">SAR86 cluster bacterium</name>
    <dbReference type="NCBI Taxonomy" id="2030880"/>
    <lineage>
        <taxon>Bacteria</taxon>
        <taxon>Pseudomonadati</taxon>
        <taxon>Pseudomonadota</taxon>
        <taxon>Gammaproteobacteria</taxon>
        <taxon>SAR86 cluster</taxon>
    </lineage>
</organism>
<comment type="similarity">
    <text evidence="10">Belongs to the prokaryotic GSH synthase family.</text>
</comment>
<keyword evidence="6 10" id="KW-0547">Nucleotide-binding</keyword>
<protein>
    <recommendedName>
        <fullName evidence="10">Glutathione synthetase</fullName>
        <ecNumber evidence="10">6.3.2.3</ecNumber>
    </recommendedName>
    <alternativeName>
        <fullName evidence="10">GSH synthetase</fullName>
        <shortName evidence="10">GSH-S</shortName>
        <shortName evidence="10">GSHase</shortName>
    </alternativeName>
    <alternativeName>
        <fullName evidence="10">Glutathione synthase</fullName>
    </alternativeName>
</protein>
<dbReference type="SUPFAM" id="SSF56059">
    <property type="entry name" value="Glutathione synthetase ATP-binding domain-like"/>
    <property type="match status" value="1"/>
</dbReference>
<dbReference type="Proteomes" id="UP000315498">
    <property type="component" value="Unassembled WGS sequence"/>
</dbReference>
<dbReference type="InterPro" id="IPR013815">
    <property type="entry name" value="ATP_grasp_subdomain_1"/>
</dbReference>
<dbReference type="GO" id="GO:0005524">
    <property type="term" value="F:ATP binding"/>
    <property type="evidence" value="ECO:0007669"/>
    <property type="project" value="UniProtKB-UniRule"/>
</dbReference>
<keyword evidence="9" id="KW-0464">Manganese</keyword>
<accession>A0A520MVG9</accession>
<dbReference type="PANTHER" id="PTHR21621">
    <property type="entry name" value="RIBOSOMAL PROTEIN S6 MODIFICATION PROTEIN"/>
    <property type="match status" value="1"/>
</dbReference>
<evidence type="ECO:0000256" key="6">
    <source>
        <dbReference type="ARBA" id="ARBA00022741"/>
    </source>
</evidence>
<comment type="cofactor">
    <cofactor evidence="1">
        <name>Mn(2+)</name>
        <dbReference type="ChEBI" id="CHEBI:29035"/>
    </cofactor>
</comment>
<keyword evidence="4 10" id="KW-0317">Glutathione biosynthesis</keyword>
<comment type="cofactor">
    <cofactor evidence="2">
        <name>Mg(2+)</name>
        <dbReference type="ChEBI" id="CHEBI:18420"/>
    </cofactor>
</comment>
<dbReference type="GO" id="GO:0004363">
    <property type="term" value="F:glutathione synthase activity"/>
    <property type="evidence" value="ECO:0007669"/>
    <property type="project" value="UniProtKB-UniRule"/>
</dbReference>
<comment type="catalytic activity">
    <reaction evidence="10">
        <text>gamma-L-glutamyl-L-cysteine + glycine + ATP = glutathione + ADP + phosphate + H(+)</text>
        <dbReference type="Rhea" id="RHEA:13557"/>
        <dbReference type="ChEBI" id="CHEBI:15378"/>
        <dbReference type="ChEBI" id="CHEBI:30616"/>
        <dbReference type="ChEBI" id="CHEBI:43474"/>
        <dbReference type="ChEBI" id="CHEBI:57305"/>
        <dbReference type="ChEBI" id="CHEBI:57925"/>
        <dbReference type="ChEBI" id="CHEBI:58173"/>
        <dbReference type="ChEBI" id="CHEBI:456216"/>
        <dbReference type="EC" id="6.3.2.3"/>
    </reaction>
</comment>
<evidence type="ECO:0000256" key="10">
    <source>
        <dbReference type="HAMAP-Rule" id="MF_00162"/>
    </source>
</evidence>
<dbReference type="Pfam" id="PF02951">
    <property type="entry name" value="GSH-S_N"/>
    <property type="match status" value="1"/>
</dbReference>
<dbReference type="Gene3D" id="3.30.470.20">
    <property type="entry name" value="ATP-grasp fold, B domain"/>
    <property type="match status" value="1"/>
</dbReference>
<evidence type="ECO:0000259" key="11">
    <source>
        <dbReference type="PROSITE" id="PS50975"/>
    </source>
</evidence>
<dbReference type="GO" id="GO:0046872">
    <property type="term" value="F:metal ion binding"/>
    <property type="evidence" value="ECO:0007669"/>
    <property type="project" value="UniProtKB-KW"/>
</dbReference>
<feature type="domain" description="ATP-grasp" evidence="11">
    <location>
        <begin position="124"/>
        <end position="307"/>
    </location>
</feature>
<evidence type="ECO:0000256" key="3">
    <source>
        <dbReference type="ARBA" id="ARBA00022598"/>
    </source>
</evidence>
<dbReference type="Gene3D" id="3.30.1490.20">
    <property type="entry name" value="ATP-grasp fold, A domain"/>
    <property type="match status" value="1"/>
</dbReference>
<dbReference type="SUPFAM" id="SSF52440">
    <property type="entry name" value="PreATP-grasp domain"/>
    <property type="match status" value="1"/>
</dbReference>
<keyword evidence="7 10" id="KW-0067">ATP-binding</keyword>
<comment type="caution">
    <text evidence="12">The sequence shown here is derived from an EMBL/GenBank/DDBJ whole genome shotgun (WGS) entry which is preliminary data.</text>
</comment>
<evidence type="ECO:0000256" key="9">
    <source>
        <dbReference type="ARBA" id="ARBA00023211"/>
    </source>
</evidence>
<evidence type="ECO:0000256" key="4">
    <source>
        <dbReference type="ARBA" id="ARBA00022684"/>
    </source>
</evidence>
<proteinExistence type="inferred from homology"/>
<dbReference type="HAMAP" id="MF_00162">
    <property type="entry name" value="GSH_S"/>
    <property type="match status" value="1"/>
</dbReference>
<name>A0A520MVG9_9GAMM</name>
<evidence type="ECO:0000256" key="1">
    <source>
        <dbReference type="ARBA" id="ARBA00001936"/>
    </source>
</evidence>
<dbReference type="PROSITE" id="PS50975">
    <property type="entry name" value="ATP_GRASP"/>
    <property type="match status" value="1"/>
</dbReference>
<dbReference type="PANTHER" id="PTHR21621:SF4">
    <property type="entry name" value="GLUTATHIONE SYNTHETASE"/>
    <property type="match status" value="1"/>
</dbReference>
<evidence type="ECO:0000256" key="8">
    <source>
        <dbReference type="ARBA" id="ARBA00022842"/>
    </source>
</evidence>
<dbReference type="InterPro" id="IPR004215">
    <property type="entry name" value="GSHS_N"/>
</dbReference>
<dbReference type="InterPro" id="IPR016185">
    <property type="entry name" value="PreATP-grasp_dom_sf"/>
</dbReference>
<gene>
    <name evidence="10" type="primary">gshB</name>
    <name evidence="12" type="ORF">EVA94_01540</name>
</gene>
<evidence type="ECO:0000256" key="2">
    <source>
        <dbReference type="ARBA" id="ARBA00001946"/>
    </source>
</evidence>
<comment type="pathway">
    <text evidence="10">Sulfur metabolism; glutathione biosynthesis; glutathione from L-cysteine and L-glutamate: step 2/2.</text>
</comment>
<dbReference type="InterPro" id="IPR004218">
    <property type="entry name" value="GSHS_ATP-bd"/>
</dbReference>
<dbReference type="EMBL" id="SHBG01000009">
    <property type="protein sequence ID" value="RZO25210.1"/>
    <property type="molecule type" value="Genomic_DNA"/>
</dbReference>
<sequence>MSEKVLFITDTYKDLNIKKDTSILMIEEAINNKFNVFQCEINDLFVEDGNVHASARNIISAGSTQVEGIIKEDINVVDFKFCFMRKDPPVDENYVNALHLLGLAEKKGAVIYNKPNAIKEFNEKIFAIHFQEYIPKTLISSKISKIEKFYQSHKTMIIKPLDGMGGTSIYKLDSMDDDNRKIISDMTNSESTQIICQEFIKDIYDGDFRILIINGRPFQKTLARIPQEGGFKGNLAAGGKGVAKDITDFQQKLGEEIGAYLMKNGINFAGIDVIGNYLTEINITSPTCAREILDQTGMNPVSEYFKDL</sequence>
<evidence type="ECO:0000256" key="7">
    <source>
        <dbReference type="ARBA" id="ARBA00022840"/>
    </source>
</evidence>
<evidence type="ECO:0000313" key="13">
    <source>
        <dbReference type="Proteomes" id="UP000315498"/>
    </source>
</evidence>
<dbReference type="InterPro" id="IPR006284">
    <property type="entry name" value="Glut_synth_pro"/>
</dbReference>
<keyword evidence="5" id="KW-0479">Metal-binding</keyword>
<dbReference type="InterPro" id="IPR011761">
    <property type="entry name" value="ATP-grasp"/>
</dbReference>
<evidence type="ECO:0000256" key="5">
    <source>
        <dbReference type="ARBA" id="ARBA00022723"/>
    </source>
</evidence>
<dbReference type="NCBIfam" id="TIGR01380">
    <property type="entry name" value="glut_syn"/>
    <property type="match status" value="1"/>
</dbReference>
<dbReference type="UniPathway" id="UPA00142">
    <property type="reaction ID" value="UER00210"/>
</dbReference>
<dbReference type="NCBIfam" id="NF003573">
    <property type="entry name" value="PRK05246.1"/>
    <property type="match status" value="1"/>
</dbReference>
<keyword evidence="3 10" id="KW-0436">Ligase</keyword>
<keyword evidence="8" id="KW-0460">Magnesium</keyword>
<dbReference type="GO" id="GO:0005737">
    <property type="term" value="C:cytoplasm"/>
    <property type="evidence" value="ECO:0007669"/>
    <property type="project" value="TreeGrafter"/>
</dbReference>
<dbReference type="Pfam" id="PF02955">
    <property type="entry name" value="GSH-S_ATP"/>
    <property type="match status" value="1"/>
</dbReference>
<evidence type="ECO:0000313" key="12">
    <source>
        <dbReference type="EMBL" id="RZO25210.1"/>
    </source>
</evidence>
<dbReference type="Gene3D" id="3.40.50.20">
    <property type="match status" value="1"/>
</dbReference>